<dbReference type="EMBL" id="BGZK01001322">
    <property type="protein sequence ID" value="GBP77214.1"/>
    <property type="molecule type" value="Genomic_DNA"/>
</dbReference>
<keyword evidence="3" id="KW-1185">Reference proteome</keyword>
<evidence type="ECO:0000256" key="1">
    <source>
        <dbReference type="SAM" id="MobiDB-lite"/>
    </source>
</evidence>
<gene>
    <name evidence="2" type="ORF">EVAR_56950_1</name>
</gene>
<proteinExistence type="predicted"/>
<reference evidence="2 3" key="1">
    <citation type="journal article" date="2019" name="Commun. Biol.">
        <title>The bagworm genome reveals a unique fibroin gene that provides high tensile strength.</title>
        <authorList>
            <person name="Kono N."/>
            <person name="Nakamura H."/>
            <person name="Ohtoshi R."/>
            <person name="Tomita M."/>
            <person name="Numata K."/>
            <person name="Arakawa K."/>
        </authorList>
    </citation>
    <scope>NUCLEOTIDE SEQUENCE [LARGE SCALE GENOMIC DNA]</scope>
</reference>
<sequence>MLHRTQSIFVRLTVVGRFSRGPASTPNGRTTARRKCSAYPSSSSSVCADVHQTTKRAVKCAERRSCNIFFSRGNLTVSTTGSCSCSFDNSRGVAILFRRGRAERCVRVALRSRLMLSLRPLPRRDHEYRGPSDSDFARMPHNPARAPRRPTRCTARASSYDRTLSRPAR</sequence>
<accession>A0A4C1YQP8</accession>
<comment type="caution">
    <text evidence="2">The sequence shown here is derived from an EMBL/GenBank/DDBJ whole genome shotgun (WGS) entry which is preliminary data.</text>
</comment>
<dbReference type="AlphaFoldDB" id="A0A4C1YQP8"/>
<feature type="compositionally biased region" description="Basic and acidic residues" evidence="1">
    <location>
        <begin position="123"/>
        <end position="138"/>
    </location>
</feature>
<evidence type="ECO:0000313" key="2">
    <source>
        <dbReference type="EMBL" id="GBP77214.1"/>
    </source>
</evidence>
<protein>
    <submittedName>
        <fullName evidence="2">Uncharacterized protein</fullName>
    </submittedName>
</protein>
<organism evidence="2 3">
    <name type="scientific">Eumeta variegata</name>
    <name type="common">Bagworm moth</name>
    <name type="synonym">Eumeta japonica</name>
    <dbReference type="NCBI Taxonomy" id="151549"/>
    <lineage>
        <taxon>Eukaryota</taxon>
        <taxon>Metazoa</taxon>
        <taxon>Ecdysozoa</taxon>
        <taxon>Arthropoda</taxon>
        <taxon>Hexapoda</taxon>
        <taxon>Insecta</taxon>
        <taxon>Pterygota</taxon>
        <taxon>Neoptera</taxon>
        <taxon>Endopterygota</taxon>
        <taxon>Lepidoptera</taxon>
        <taxon>Glossata</taxon>
        <taxon>Ditrysia</taxon>
        <taxon>Tineoidea</taxon>
        <taxon>Psychidae</taxon>
        <taxon>Oiketicinae</taxon>
        <taxon>Eumeta</taxon>
    </lineage>
</organism>
<name>A0A4C1YQP8_EUMVA</name>
<feature type="region of interest" description="Disordered" evidence="1">
    <location>
        <begin position="123"/>
        <end position="169"/>
    </location>
</feature>
<evidence type="ECO:0000313" key="3">
    <source>
        <dbReference type="Proteomes" id="UP000299102"/>
    </source>
</evidence>
<dbReference type="Proteomes" id="UP000299102">
    <property type="component" value="Unassembled WGS sequence"/>
</dbReference>